<evidence type="ECO:0000313" key="7">
    <source>
        <dbReference type="EMBL" id="KIW06539.1"/>
    </source>
</evidence>
<evidence type="ECO:0000313" key="8">
    <source>
        <dbReference type="Proteomes" id="UP000053259"/>
    </source>
</evidence>
<dbReference type="OrthoDB" id="3366990at2759"/>
<dbReference type="STRING" id="253628.A0A0D2B5Q6"/>
<dbReference type="GeneID" id="27310943"/>
<evidence type="ECO:0000259" key="6">
    <source>
        <dbReference type="PROSITE" id="PS51294"/>
    </source>
</evidence>
<dbReference type="InParanoid" id="A0A0D2B5Q6"/>
<feature type="compositionally biased region" description="Polar residues" evidence="4">
    <location>
        <begin position="546"/>
        <end position="560"/>
    </location>
</feature>
<dbReference type="PANTHER" id="PTHR47807">
    <property type="entry name" value="PROTEIN TBF1"/>
    <property type="match status" value="1"/>
</dbReference>
<reference evidence="7 8" key="1">
    <citation type="submission" date="2015-01" db="EMBL/GenBank/DDBJ databases">
        <title>The Genome Sequence of Ochroconis gallopava CBS43764.</title>
        <authorList>
            <consortium name="The Broad Institute Genomics Platform"/>
            <person name="Cuomo C."/>
            <person name="de Hoog S."/>
            <person name="Gorbushina A."/>
            <person name="Stielow B."/>
            <person name="Teixiera M."/>
            <person name="Abouelleil A."/>
            <person name="Chapman S.B."/>
            <person name="Priest M."/>
            <person name="Young S.K."/>
            <person name="Wortman J."/>
            <person name="Nusbaum C."/>
            <person name="Birren B."/>
        </authorList>
    </citation>
    <scope>NUCLEOTIDE SEQUENCE [LARGE SCALE GENOMIC DNA]</scope>
    <source>
        <strain evidence="7 8">CBS 43764</strain>
    </source>
</reference>
<feature type="domain" description="Myb-like" evidence="5">
    <location>
        <begin position="566"/>
        <end position="627"/>
    </location>
</feature>
<feature type="region of interest" description="Disordered" evidence="4">
    <location>
        <begin position="498"/>
        <end position="577"/>
    </location>
</feature>
<name>A0A0D2B5Q6_9PEZI</name>
<dbReference type="AlphaFoldDB" id="A0A0D2B5Q6"/>
<dbReference type="InterPro" id="IPR001005">
    <property type="entry name" value="SANT/Myb"/>
</dbReference>
<evidence type="ECO:0000259" key="5">
    <source>
        <dbReference type="PROSITE" id="PS50090"/>
    </source>
</evidence>
<sequence>MMLQPPLQVLHHANNATATSEDAPYPQLKHQACCPDDISPRSRKRRRADSATSHDIAAADRQELYDFLLTSLPFGPRLPTGRPHQPLCSSTTSAPRNEHHEATSMAHITDMYSLAHERMIASVTRSPSASSSKFSAASDYGPYHAQYWSLVENDLTAGTPLQSNGSYHSPYSSLAPDVLFSPSTPGATVATYNESADQNGYDHPDGSAYTLGRSAQFATCMPPETANVYPSPVDNFSWNYFPVDASPQNLSNLESLSSQILGMLLTHSVDDFAAMVARPDLSTGRAFGNLEAMFDQIKQQLPLDASNRFIDVSQLQLSSSSGLGAIRKANLAVFATSIFRGRDVPFADLNDRFLDIFMPSGTCLLKNEGSLFLELKTQAFLAMTTSHSYPRELVDQLFPRDLQLTLLRRRADPQYLAATEQDFIGRYNARRQLLITCCDDVETLSQLPSKYSWSDFLDELRTCVGRNLDYLERTKGSTSAEDAITKAALAAHAAISGHSPNGYHSPSLSQTSNFGHKRKRSPGSDSSLSPETPHAPIHLQYRRTASHASSKSQSPFTSGVQRRLANPPSTRRPWTPEEEKALMEGLERVKGPHWSQILALYGANGSISEILKDRNQVQLKDKARNLKLFFLKSGLEVPYFLQKVTGELKTRAPAQAAKLEARERLKRLEEQRAGGNLI</sequence>
<protein>
    <submittedName>
        <fullName evidence="7">Uncharacterized protein</fullName>
    </submittedName>
</protein>
<evidence type="ECO:0000256" key="1">
    <source>
        <dbReference type="ARBA" id="ARBA00023125"/>
    </source>
</evidence>
<dbReference type="Pfam" id="PF08558">
    <property type="entry name" value="TRF"/>
    <property type="match status" value="1"/>
</dbReference>
<dbReference type="CDD" id="cd11660">
    <property type="entry name" value="SANT_TRF"/>
    <property type="match status" value="1"/>
</dbReference>
<dbReference type="InterPro" id="IPR052833">
    <property type="entry name" value="Telomeric_DNA-bd_trans-reg"/>
</dbReference>
<dbReference type="GO" id="GO:0010833">
    <property type="term" value="P:telomere maintenance via telomere lengthening"/>
    <property type="evidence" value="ECO:0007669"/>
    <property type="project" value="TreeGrafter"/>
</dbReference>
<dbReference type="Proteomes" id="UP000053259">
    <property type="component" value="Unassembled WGS sequence"/>
</dbReference>
<dbReference type="SMART" id="SM00717">
    <property type="entry name" value="SANT"/>
    <property type="match status" value="1"/>
</dbReference>
<keyword evidence="1" id="KW-0238">DNA-binding</keyword>
<evidence type="ECO:0000256" key="2">
    <source>
        <dbReference type="ARBA" id="ARBA00023242"/>
    </source>
</evidence>
<accession>A0A0D2B5Q6</accession>
<dbReference type="Gene3D" id="1.10.10.60">
    <property type="entry name" value="Homeodomain-like"/>
    <property type="match status" value="1"/>
</dbReference>
<dbReference type="InterPro" id="IPR009057">
    <property type="entry name" value="Homeodomain-like_sf"/>
</dbReference>
<keyword evidence="2" id="KW-0539">Nucleus</keyword>
<keyword evidence="3" id="KW-0131">Cell cycle</keyword>
<dbReference type="HOGENOM" id="CLU_475047_0_0_1"/>
<feature type="region of interest" description="Disordered" evidence="4">
    <location>
        <begin position="78"/>
        <end position="98"/>
    </location>
</feature>
<dbReference type="RefSeq" id="XP_016216408.1">
    <property type="nucleotide sequence ID" value="XM_016356102.1"/>
</dbReference>
<keyword evidence="8" id="KW-1185">Reference proteome</keyword>
<feature type="domain" description="HTH myb-type" evidence="6">
    <location>
        <begin position="566"/>
        <end position="623"/>
    </location>
</feature>
<gene>
    <name evidence="7" type="ORF">PV09_02970</name>
</gene>
<feature type="region of interest" description="Disordered" evidence="4">
    <location>
        <begin position="18"/>
        <end position="55"/>
    </location>
</feature>
<dbReference type="PANTHER" id="PTHR47807:SF1">
    <property type="entry name" value="PROTEIN TBF1"/>
    <property type="match status" value="1"/>
</dbReference>
<feature type="compositionally biased region" description="Polar residues" evidence="4">
    <location>
        <begin position="498"/>
        <end position="514"/>
    </location>
</feature>
<dbReference type="VEuPathDB" id="FungiDB:PV09_02970"/>
<dbReference type="SUPFAM" id="SSF46689">
    <property type="entry name" value="Homeodomain-like"/>
    <property type="match status" value="1"/>
</dbReference>
<dbReference type="PROSITE" id="PS50090">
    <property type="entry name" value="MYB_LIKE"/>
    <property type="match status" value="1"/>
</dbReference>
<dbReference type="GO" id="GO:0003691">
    <property type="term" value="F:double-stranded telomeric DNA binding"/>
    <property type="evidence" value="ECO:0007669"/>
    <property type="project" value="TreeGrafter"/>
</dbReference>
<organism evidence="7 8">
    <name type="scientific">Verruconis gallopava</name>
    <dbReference type="NCBI Taxonomy" id="253628"/>
    <lineage>
        <taxon>Eukaryota</taxon>
        <taxon>Fungi</taxon>
        <taxon>Dikarya</taxon>
        <taxon>Ascomycota</taxon>
        <taxon>Pezizomycotina</taxon>
        <taxon>Dothideomycetes</taxon>
        <taxon>Pleosporomycetidae</taxon>
        <taxon>Venturiales</taxon>
        <taxon>Sympoventuriaceae</taxon>
        <taxon>Verruconis</taxon>
    </lineage>
</organism>
<dbReference type="EMBL" id="KN847535">
    <property type="protein sequence ID" value="KIW06539.1"/>
    <property type="molecule type" value="Genomic_DNA"/>
</dbReference>
<evidence type="ECO:0000256" key="4">
    <source>
        <dbReference type="SAM" id="MobiDB-lite"/>
    </source>
</evidence>
<dbReference type="GO" id="GO:0042803">
    <property type="term" value="F:protein homodimerization activity"/>
    <property type="evidence" value="ECO:0007669"/>
    <property type="project" value="InterPro"/>
</dbReference>
<proteinExistence type="predicted"/>
<dbReference type="InterPro" id="IPR017930">
    <property type="entry name" value="Myb_dom"/>
</dbReference>
<evidence type="ECO:0000256" key="3">
    <source>
        <dbReference type="ARBA" id="ARBA00023306"/>
    </source>
</evidence>
<dbReference type="InterPro" id="IPR013867">
    <property type="entry name" value="Telomere_rpt-bd_fac_dimer_dom"/>
</dbReference>
<dbReference type="FunFam" id="1.10.10.60:FF:000137">
    <property type="entry name" value="MYB DNA binding protein"/>
    <property type="match status" value="1"/>
</dbReference>
<dbReference type="PROSITE" id="PS51294">
    <property type="entry name" value="HTH_MYB"/>
    <property type="match status" value="1"/>
</dbReference>